<sequence>MLQWRLLTNGNQAYRVSRRAMLSGRLTTAWITSKFSNSAVPLSQAYAALHAKLSTSRASTTSSALTSTACRLAAAAAITPQTVRYPNCNFFRTSYINFQFNTLPDRA</sequence>
<reference evidence="1 2" key="1">
    <citation type="submission" date="2024-09" db="EMBL/GenBank/DDBJ databases">
        <title>Rethinking Asexuality: The Enigmatic Case of Functional Sexual Genes in Lepraria (Stereocaulaceae).</title>
        <authorList>
            <person name="Doellman M."/>
            <person name="Sun Y."/>
            <person name="Barcenas-Pena A."/>
            <person name="Lumbsch H.T."/>
            <person name="Grewe F."/>
        </authorList>
    </citation>
    <scope>NUCLEOTIDE SEQUENCE [LARGE SCALE GENOMIC DNA]</scope>
    <source>
        <strain evidence="1 2">Grewe 0041</strain>
    </source>
</reference>
<comment type="caution">
    <text evidence="1">The sequence shown here is derived from an EMBL/GenBank/DDBJ whole genome shotgun (WGS) entry which is preliminary data.</text>
</comment>
<evidence type="ECO:0000313" key="2">
    <source>
        <dbReference type="Proteomes" id="UP001590951"/>
    </source>
</evidence>
<dbReference type="EMBL" id="JBHFEH010000004">
    <property type="protein sequence ID" value="KAL2057670.1"/>
    <property type="molecule type" value="Genomic_DNA"/>
</dbReference>
<keyword evidence="2" id="KW-1185">Reference proteome</keyword>
<proteinExistence type="predicted"/>
<evidence type="ECO:0000313" key="1">
    <source>
        <dbReference type="EMBL" id="KAL2057670.1"/>
    </source>
</evidence>
<gene>
    <name evidence="1" type="ORF">ABVK25_002054</name>
</gene>
<accession>A0ABR4BIW5</accession>
<organism evidence="1 2">
    <name type="scientific">Lepraria finkii</name>
    <dbReference type="NCBI Taxonomy" id="1340010"/>
    <lineage>
        <taxon>Eukaryota</taxon>
        <taxon>Fungi</taxon>
        <taxon>Dikarya</taxon>
        <taxon>Ascomycota</taxon>
        <taxon>Pezizomycotina</taxon>
        <taxon>Lecanoromycetes</taxon>
        <taxon>OSLEUM clade</taxon>
        <taxon>Lecanoromycetidae</taxon>
        <taxon>Lecanorales</taxon>
        <taxon>Lecanorineae</taxon>
        <taxon>Stereocaulaceae</taxon>
        <taxon>Lepraria</taxon>
    </lineage>
</organism>
<dbReference type="Proteomes" id="UP001590951">
    <property type="component" value="Unassembled WGS sequence"/>
</dbReference>
<name>A0ABR4BIW5_9LECA</name>
<protein>
    <submittedName>
        <fullName evidence="1">Uncharacterized protein</fullName>
    </submittedName>
</protein>